<dbReference type="GO" id="GO:0004843">
    <property type="term" value="F:cysteine-type deubiquitinase activity"/>
    <property type="evidence" value="ECO:0007669"/>
    <property type="project" value="UniProtKB-EC"/>
</dbReference>
<sequence length="631" mass="70807">MQLNMGEGKSSVIVPMVAAHLADGSRLVRVIVAKPQSRQMLQMLVSKLGGLLGRPVYLMPVSRSLRLTVTEADAIFHMCQNCMEGGGVLLVQPEHILSLKLMCLECFVTGRDAIGCSLLRTLEFFKEYARDVVDESDENFSVKFELIYTMGVQRPLELTPQRWVIVQELLNIMRVIAPSVKQDYPRSIEVEERSVGSFPRIRLLQNDAELELFRRVATHVCDHGIDSLPVFRQSRAVRRAVLAYTLKQELSLEEISSVEEEGPAGFWTDTTKSPLLLLRGLFAGGILAFCFSQKRWRVNYGPDHARNPPTRLSVPYRAKDCPSPRSEFSHPDVVILLTCLNYYYAGLGDEELFLAFDHLVKSDQAEIEYQAWVVDCPSLPHTYRQLGGVNLEDRQHCVKQIFPWFRSAKGAIDYFLAHVVFPKELREFPDKLSASGWDIGEIRTQPTVGFSGTNDSRQTLPLSVQQLDLPEQSHTNALVLDYLLMPENSVALCPARQQASALDAKVLLDMVMGLEPPVQVILDVGAQILELSSLEVAEYWLNLVPDNSQAQAVIFVNENDEICVLDRNRRVELLQVSPFAKQLSACLVFLDEAHTRGIDLKLPTNYRAAVTLGAGITKDKLVQGKKVGKKM</sequence>
<keyword evidence="5" id="KW-0378">Hydrolase</keyword>
<dbReference type="PANTHER" id="PTHR13367">
    <property type="entry name" value="UBIQUITIN THIOESTERASE"/>
    <property type="match status" value="1"/>
</dbReference>
<proteinExistence type="predicted"/>
<dbReference type="HOGENOM" id="CLU_519330_0_0_1"/>
<keyword evidence="6" id="KW-0788">Thiol protease</keyword>
<dbReference type="EMBL" id="DS499607">
    <property type="protein sequence ID" value="EDP47060.1"/>
    <property type="molecule type" value="Genomic_DNA"/>
</dbReference>
<evidence type="ECO:0000256" key="6">
    <source>
        <dbReference type="ARBA" id="ARBA00022807"/>
    </source>
</evidence>
<feature type="domain" description="DUF3638" evidence="7">
    <location>
        <begin position="1"/>
        <end position="180"/>
    </location>
</feature>
<feature type="domain" description="DUF3645" evidence="8">
    <location>
        <begin position="304"/>
        <end position="338"/>
    </location>
</feature>
<dbReference type="InterPro" id="IPR022105">
    <property type="entry name" value="DUF3645"/>
</dbReference>
<dbReference type="InterPro" id="IPR022099">
    <property type="entry name" value="DUF3638"/>
</dbReference>
<evidence type="ECO:0000259" key="8">
    <source>
        <dbReference type="Pfam" id="PF12359"/>
    </source>
</evidence>
<protein>
    <recommendedName>
        <fullName evidence="2">ubiquitinyl hydrolase 1</fullName>
        <ecNumber evidence="2">3.4.19.12</ecNumber>
    </recommendedName>
</protein>
<dbReference type="Pfam" id="PF12359">
    <property type="entry name" value="DUF3645"/>
    <property type="match status" value="1"/>
</dbReference>
<evidence type="ECO:0000313" key="9">
    <source>
        <dbReference type="EMBL" id="EDP47060.1"/>
    </source>
</evidence>
<evidence type="ECO:0000256" key="2">
    <source>
        <dbReference type="ARBA" id="ARBA00012759"/>
    </source>
</evidence>
<dbReference type="GO" id="GO:0006508">
    <property type="term" value="P:proteolysis"/>
    <property type="evidence" value="ECO:0007669"/>
    <property type="project" value="UniProtKB-KW"/>
</dbReference>
<keyword evidence="10" id="KW-1185">Reference proteome</keyword>
<name>B0YFA8_ASPFC</name>
<comment type="catalytic activity">
    <reaction evidence="1">
        <text>Thiol-dependent hydrolysis of ester, thioester, amide, peptide and isopeptide bonds formed by the C-terminal Gly of ubiquitin (a 76-residue protein attached to proteins as an intracellular targeting signal).</text>
        <dbReference type="EC" id="3.4.19.12"/>
    </reaction>
</comment>
<dbReference type="AlphaFoldDB" id="B0YFA8"/>
<dbReference type="EC" id="3.4.19.12" evidence="2"/>
<dbReference type="VEuPathDB" id="FungiDB:AFUB_102330"/>
<reference evidence="9 10" key="1">
    <citation type="journal article" date="2008" name="PLoS Genet.">
        <title>Genomic islands in the pathogenic filamentous fungus Aspergillus fumigatus.</title>
        <authorList>
            <person name="Fedorova N.D."/>
            <person name="Khaldi N."/>
            <person name="Joardar V.S."/>
            <person name="Maiti R."/>
            <person name="Amedeo P."/>
            <person name="Anderson M.J."/>
            <person name="Crabtree J."/>
            <person name="Silva J.C."/>
            <person name="Badger J.H."/>
            <person name="Albarraq A."/>
            <person name="Angiuoli S."/>
            <person name="Bussey H."/>
            <person name="Bowyer P."/>
            <person name="Cotty P.J."/>
            <person name="Dyer P.S."/>
            <person name="Egan A."/>
            <person name="Galens K."/>
            <person name="Fraser-Liggett C.M."/>
            <person name="Haas B.J."/>
            <person name="Inman J.M."/>
            <person name="Kent R."/>
            <person name="Lemieux S."/>
            <person name="Malavazi I."/>
            <person name="Orvis J."/>
            <person name="Roemer T."/>
            <person name="Ronning C.M."/>
            <person name="Sundaram J.P."/>
            <person name="Sutton G."/>
            <person name="Turner G."/>
            <person name="Venter J.C."/>
            <person name="White O.R."/>
            <person name="Whitty B.R."/>
            <person name="Youngman P."/>
            <person name="Wolfe K.H."/>
            <person name="Goldman G.H."/>
            <person name="Wortman J.R."/>
            <person name="Jiang B."/>
            <person name="Denning D.W."/>
            <person name="Nierman W.C."/>
        </authorList>
    </citation>
    <scope>NUCLEOTIDE SEQUENCE [LARGE SCALE GENOMIC DNA]</scope>
    <source>
        <strain evidence="10">CBS 144.89 / FGSC A1163 / CEA10</strain>
    </source>
</reference>
<dbReference type="OrthoDB" id="3182339at2759"/>
<evidence type="ECO:0000259" key="7">
    <source>
        <dbReference type="Pfam" id="PF12340"/>
    </source>
</evidence>
<evidence type="ECO:0000256" key="3">
    <source>
        <dbReference type="ARBA" id="ARBA00022670"/>
    </source>
</evidence>
<gene>
    <name evidence="9" type="ORF">AFUB_102330</name>
</gene>
<evidence type="ECO:0000256" key="1">
    <source>
        <dbReference type="ARBA" id="ARBA00000707"/>
    </source>
</evidence>
<organism evidence="9 10">
    <name type="scientific">Aspergillus fumigatus (strain CBS 144.89 / FGSC A1163 / CEA10)</name>
    <name type="common">Neosartorya fumigata</name>
    <dbReference type="NCBI Taxonomy" id="451804"/>
    <lineage>
        <taxon>Eukaryota</taxon>
        <taxon>Fungi</taxon>
        <taxon>Dikarya</taxon>
        <taxon>Ascomycota</taxon>
        <taxon>Pezizomycotina</taxon>
        <taxon>Eurotiomycetes</taxon>
        <taxon>Eurotiomycetidae</taxon>
        <taxon>Eurotiales</taxon>
        <taxon>Aspergillaceae</taxon>
        <taxon>Aspergillus</taxon>
        <taxon>Aspergillus subgen. Fumigati</taxon>
    </lineage>
</organism>
<dbReference type="InterPro" id="IPR051346">
    <property type="entry name" value="OTU_Deubiquitinase"/>
</dbReference>
<keyword evidence="4" id="KW-0833">Ubl conjugation pathway</keyword>
<accession>B0YFA8</accession>
<dbReference type="PANTHER" id="PTHR13367:SF34">
    <property type="match status" value="1"/>
</dbReference>
<dbReference type="Proteomes" id="UP000001699">
    <property type="component" value="Unassembled WGS sequence"/>
</dbReference>
<evidence type="ECO:0000313" key="10">
    <source>
        <dbReference type="Proteomes" id="UP000001699"/>
    </source>
</evidence>
<evidence type="ECO:0000256" key="5">
    <source>
        <dbReference type="ARBA" id="ARBA00022801"/>
    </source>
</evidence>
<keyword evidence="3" id="KW-0645">Protease</keyword>
<evidence type="ECO:0000256" key="4">
    <source>
        <dbReference type="ARBA" id="ARBA00022786"/>
    </source>
</evidence>
<dbReference type="Pfam" id="PF12340">
    <property type="entry name" value="DUF3638"/>
    <property type="match status" value="1"/>
</dbReference>